<comment type="caution">
    <text evidence="7">The sequence shown here is derived from an EMBL/GenBank/DDBJ whole genome shotgun (WGS) entry which is preliminary data.</text>
</comment>
<dbReference type="Gene3D" id="3.60.110.10">
    <property type="entry name" value="Carbon-nitrogen hydrolase"/>
    <property type="match status" value="1"/>
</dbReference>
<name>A0AAD9SFC7_PHOAM</name>
<evidence type="ECO:0000256" key="1">
    <source>
        <dbReference type="ARBA" id="ARBA00008129"/>
    </source>
</evidence>
<keyword evidence="8" id="KW-1185">Reference proteome</keyword>
<proteinExistence type="inferred from homology"/>
<dbReference type="PANTHER" id="PTHR46044">
    <property type="entry name" value="NITRILASE"/>
    <property type="match status" value="1"/>
</dbReference>
<evidence type="ECO:0000313" key="7">
    <source>
        <dbReference type="EMBL" id="KAK2605563.1"/>
    </source>
</evidence>
<keyword evidence="5" id="KW-0732">Signal</keyword>
<dbReference type="InterPro" id="IPR044149">
    <property type="entry name" value="Nitrilases_CHs"/>
</dbReference>
<dbReference type="GO" id="GO:0000257">
    <property type="term" value="F:nitrilase activity"/>
    <property type="evidence" value="ECO:0007669"/>
    <property type="project" value="UniProtKB-EC"/>
</dbReference>
<dbReference type="EMBL" id="JAUJFL010000004">
    <property type="protein sequence ID" value="KAK2605563.1"/>
    <property type="molecule type" value="Genomic_DNA"/>
</dbReference>
<dbReference type="PANTHER" id="PTHR46044:SF14">
    <property type="entry name" value="ARYLACETONITRILASE"/>
    <property type="match status" value="1"/>
</dbReference>
<feature type="domain" description="CN hydrolase" evidence="6">
    <location>
        <begin position="28"/>
        <end position="289"/>
    </location>
</feature>
<dbReference type="InterPro" id="IPR036526">
    <property type="entry name" value="C-N_Hydrolase_sf"/>
</dbReference>
<evidence type="ECO:0000256" key="5">
    <source>
        <dbReference type="SAM" id="SignalP"/>
    </source>
</evidence>
<evidence type="ECO:0000256" key="4">
    <source>
        <dbReference type="ARBA" id="ARBA00039045"/>
    </source>
</evidence>
<sequence length="348" mass="38396">MMHLVPFISLVGFAAAKLLSSAVDYNNLTVALVRAPPANYPYPPPSQDWKGLKHDLNASVELGIQYIEQAATEGADVVAFPELWFPGYPTGVLEGNISVGWYADQSLRVNSTQWNRLVGAARQNQVWVALGFSLREGDYIYMAQALIDSEGQVIQVRRKLRPSGGERTMFSDGTVDELKVLQTPFGRLGLLECWEHMHPPMTFAVQAQNENLHIAAFPWTPDLGVSTTLESTENSMAGARYYAITGQTWTFMPAVGTAAVFSPNGTVAAQVQATEDYPGRPILYHSVNTTDFAGTPAYDVNGEFSWSQMRQIGEAYPEYIPHVVGNFTPRRLNSVAEMRETGPIPLNY</sequence>
<evidence type="ECO:0000259" key="6">
    <source>
        <dbReference type="PROSITE" id="PS50263"/>
    </source>
</evidence>
<evidence type="ECO:0000313" key="8">
    <source>
        <dbReference type="Proteomes" id="UP001265746"/>
    </source>
</evidence>
<evidence type="ECO:0000256" key="3">
    <source>
        <dbReference type="ARBA" id="ARBA00036406"/>
    </source>
</evidence>
<keyword evidence="2" id="KW-0378">Hydrolase</keyword>
<evidence type="ECO:0000256" key="2">
    <source>
        <dbReference type="ARBA" id="ARBA00022801"/>
    </source>
</evidence>
<comment type="similarity">
    <text evidence="1">Belongs to the carbon-nitrogen hydrolase superfamily. Nitrilase family.</text>
</comment>
<dbReference type="InterPro" id="IPR003010">
    <property type="entry name" value="C-N_Hydrolase"/>
</dbReference>
<comment type="catalytic activity">
    <reaction evidence="3">
        <text>a nitrile + 2 H2O = a carboxylate + NH4(+)</text>
        <dbReference type="Rhea" id="RHEA:21724"/>
        <dbReference type="ChEBI" id="CHEBI:15377"/>
        <dbReference type="ChEBI" id="CHEBI:18379"/>
        <dbReference type="ChEBI" id="CHEBI:28938"/>
        <dbReference type="ChEBI" id="CHEBI:29067"/>
        <dbReference type="EC" id="3.5.5.1"/>
    </reaction>
</comment>
<dbReference type="EC" id="3.5.5.1" evidence="4"/>
<dbReference type="SUPFAM" id="SSF56317">
    <property type="entry name" value="Carbon-nitrogen hydrolase"/>
    <property type="match status" value="1"/>
</dbReference>
<accession>A0AAD9SFC7</accession>
<feature type="signal peptide" evidence="5">
    <location>
        <begin position="1"/>
        <end position="16"/>
    </location>
</feature>
<feature type="chain" id="PRO_5042152094" description="nitrilase" evidence="5">
    <location>
        <begin position="17"/>
        <end position="348"/>
    </location>
</feature>
<dbReference type="Pfam" id="PF00795">
    <property type="entry name" value="CN_hydrolase"/>
    <property type="match status" value="1"/>
</dbReference>
<organism evidence="7 8">
    <name type="scientific">Phomopsis amygdali</name>
    <name type="common">Fusicoccum amygdali</name>
    <dbReference type="NCBI Taxonomy" id="1214568"/>
    <lineage>
        <taxon>Eukaryota</taxon>
        <taxon>Fungi</taxon>
        <taxon>Dikarya</taxon>
        <taxon>Ascomycota</taxon>
        <taxon>Pezizomycotina</taxon>
        <taxon>Sordariomycetes</taxon>
        <taxon>Sordariomycetidae</taxon>
        <taxon>Diaporthales</taxon>
        <taxon>Diaporthaceae</taxon>
        <taxon>Diaporthe</taxon>
    </lineage>
</organism>
<dbReference type="PROSITE" id="PS50263">
    <property type="entry name" value="CN_HYDROLASE"/>
    <property type="match status" value="1"/>
</dbReference>
<protein>
    <recommendedName>
        <fullName evidence="4">nitrilase</fullName>
        <ecNumber evidence="4">3.5.5.1</ecNumber>
    </recommendedName>
</protein>
<reference evidence="7" key="1">
    <citation type="submission" date="2023-06" db="EMBL/GenBank/DDBJ databases">
        <authorList>
            <person name="Noh H."/>
        </authorList>
    </citation>
    <scope>NUCLEOTIDE SEQUENCE</scope>
    <source>
        <strain evidence="7">DUCC20226</strain>
    </source>
</reference>
<dbReference type="AlphaFoldDB" id="A0AAD9SFC7"/>
<dbReference type="Proteomes" id="UP001265746">
    <property type="component" value="Unassembled WGS sequence"/>
</dbReference>
<gene>
    <name evidence="7" type="ORF">N8I77_008392</name>
</gene>